<organism evidence="14 16">
    <name type="scientific">Eisenbergiella tayi</name>
    <dbReference type="NCBI Taxonomy" id="1432052"/>
    <lineage>
        <taxon>Bacteria</taxon>
        <taxon>Bacillati</taxon>
        <taxon>Bacillota</taxon>
        <taxon>Clostridia</taxon>
        <taxon>Lachnospirales</taxon>
        <taxon>Lachnospiraceae</taxon>
        <taxon>Eisenbergiella</taxon>
    </lineage>
</organism>
<reference evidence="14 16" key="2">
    <citation type="submission" date="2016-08" db="EMBL/GenBank/DDBJ databases">
        <authorList>
            <person name="Seilhamer J.J."/>
        </authorList>
    </citation>
    <scope>NUCLEOTIDE SEQUENCE [LARGE SCALE GENOMIC DNA]</scope>
    <source>
        <strain evidence="14 16">NML150140-1</strain>
    </source>
</reference>
<dbReference type="EMBL" id="MEHD01000015">
    <property type="protein sequence ID" value="ODR59326.1"/>
    <property type="molecule type" value="Genomic_DNA"/>
</dbReference>
<dbReference type="InterPro" id="IPR003594">
    <property type="entry name" value="HATPase_dom"/>
</dbReference>
<evidence type="ECO:0000256" key="12">
    <source>
        <dbReference type="SAM" id="Phobius"/>
    </source>
</evidence>
<keyword evidence="5 12" id="KW-0812">Transmembrane</keyword>
<comment type="subcellular location">
    <subcellularLocation>
        <location evidence="1">Cell membrane</location>
        <topology evidence="1">Multi-pass membrane protein</topology>
    </subcellularLocation>
</comment>
<evidence type="ECO:0000313" key="17">
    <source>
        <dbReference type="Proteomes" id="UP000094869"/>
    </source>
</evidence>
<keyword evidence="7" id="KW-0418">Kinase</keyword>
<dbReference type="PROSITE" id="PS50885">
    <property type="entry name" value="HAMP"/>
    <property type="match status" value="1"/>
</dbReference>
<protein>
    <recommendedName>
        <fullName evidence="13">HAMP domain-containing protein</fullName>
    </recommendedName>
</protein>
<dbReference type="AlphaFoldDB" id="A0A1E3UJ83"/>
<evidence type="ECO:0000256" key="8">
    <source>
        <dbReference type="ARBA" id="ARBA00022840"/>
    </source>
</evidence>
<sequence length="607" mass="70453">MEVGSGAQKEILNLFNDIKTRFMHLGLKKKTVTFVMCTFIGTVLLASIVFGVVYTNSWRSTVVNHVKSMETEKEENIRNYFDNMDGLAYNICYSNWMQDIFMKSVSIQRRQEMEENAGDFLGSLSTLYEGNQFAIIALNGTRVTGTDSYRLDYNVDIEQKDWYEELIRNGKYVEAGEGSDKGIYRNHPEWNMTIYYVVHDYNTLERTGFMVITIPLKNINKLLDTSYEGTWLALEERNGGVICSDIPDNPDLESRLEELPFRVTRTDNRYFTSKKEIDTEFFRWDLITVVDEKYQTMNNPMMVLVFVGILVLVGCLLIVVAAAVSRYLTNPILDCADAMLEIRNNNIGIQIENTYFDEIGELIDGFNEMSGSIYSLIEKNKMISTLQKNAEIKILERQINPHFLFNTLEIINSLILNGKEKSAVKVCETLGQLYRYNLRQNKWITLREEIDYTMQYLLIMKYKINDLTYFCDVDEKLMELPFLKAILQPLVENSIKHGFQRKQQECCISINIRKHNENLHIEVMDNGGGMEEAQLASLNEEIYKIYENPMERLAEETHIGIKNVVQRMYLEYAEAFRVKIISMAGFGTRIELEIPENSGRREEKAYV</sequence>
<dbReference type="InterPro" id="IPR010559">
    <property type="entry name" value="Sig_transdc_His_kin_internal"/>
</dbReference>
<evidence type="ECO:0000256" key="5">
    <source>
        <dbReference type="ARBA" id="ARBA00022692"/>
    </source>
</evidence>
<dbReference type="CDD" id="cd06225">
    <property type="entry name" value="HAMP"/>
    <property type="match status" value="1"/>
</dbReference>
<dbReference type="SMART" id="SM00304">
    <property type="entry name" value="HAMP"/>
    <property type="match status" value="1"/>
</dbReference>
<dbReference type="Gene3D" id="3.30.565.10">
    <property type="entry name" value="Histidine kinase-like ATPase, C-terminal domain"/>
    <property type="match status" value="1"/>
</dbReference>
<feature type="transmembrane region" description="Helical" evidence="12">
    <location>
        <begin position="303"/>
        <end position="324"/>
    </location>
</feature>
<dbReference type="InterPro" id="IPR003660">
    <property type="entry name" value="HAMP_dom"/>
</dbReference>
<evidence type="ECO:0000313" key="14">
    <source>
        <dbReference type="EMBL" id="ODR52408.1"/>
    </source>
</evidence>
<dbReference type="OrthoDB" id="9776552at2"/>
<dbReference type="GO" id="GO:0005886">
    <property type="term" value="C:plasma membrane"/>
    <property type="evidence" value="ECO:0007669"/>
    <property type="project" value="UniProtKB-SubCell"/>
</dbReference>
<reference evidence="15 17" key="1">
    <citation type="submission" date="2016-08" db="EMBL/GenBank/DDBJ databases">
        <title>Characterization of Isolates of Eisenbergiella tayi Derived from Blood Cultures, Using Whole Genome Sequencing.</title>
        <authorList>
            <person name="Bernier A.-M."/>
            <person name="Burdz T."/>
            <person name="Wiebe D."/>
            <person name="Bernard K."/>
        </authorList>
    </citation>
    <scope>NUCLEOTIDE SEQUENCE [LARGE SCALE GENOMIC DNA]</scope>
    <source>
        <strain evidence="15 17">NML120146</strain>
    </source>
</reference>
<proteinExistence type="predicted"/>
<evidence type="ECO:0000256" key="3">
    <source>
        <dbReference type="ARBA" id="ARBA00022553"/>
    </source>
</evidence>
<keyword evidence="2" id="KW-1003">Cell membrane</keyword>
<keyword evidence="11 12" id="KW-0472">Membrane</keyword>
<keyword evidence="10" id="KW-0902">Two-component regulatory system</keyword>
<evidence type="ECO:0000256" key="11">
    <source>
        <dbReference type="ARBA" id="ARBA00023136"/>
    </source>
</evidence>
<evidence type="ECO:0000256" key="6">
    <source>
        <dbReference type="ARBA" id="ARBA00022741"/>
    </source>
</evidence>
<dbReference type="GO" id="GO:0005524">
    <property type="term" value="F:ATP binding"/>
    <property type="evidence" value="ECO:0007669"/>
    <property type="project" value="UniProtKB-KW"/>
</dbReference>
<dbReference type="Pfam" id="PF00672">
    <property type="entry name" value="HAMP"/>
    <property type="match status" value="1"/>
</dbReference>
<dbReference type="InterPro" id="IPR036890">
    <property type="entry name" value="HATPase_C_sf"/>
</dbReference>
<evidence type="ECO:0000313" key="15">
    <source>
        <dbReference type="EMBL" id="ODR59326.1"/>
    </source>
</evidence>
<dbReference type="Proteomes" id="UP000094869">
    <property type="component" value="Unassembled WGS sequence"/>
</dbReference>
<dbReference type="Pfam" id="PF02518">
    <property type="entry name" value="HATPase_c"/>
    <property type="match status" value="1"/>
</dbReference>
<dbReference type="RefSeq" id="WP_069409367.1">
    <property type="nucleotide sequence ID" value="NZ_DBFYTW010000009.1"/>
</dbReference>
<gene>
    <name evidence="14" type="ORF">BEI59_10155</name>
    <name evidence="15" type="ORF">BEI63_07430</name>
</gene>
<feature type="transmembrane region" description="Helical" evidence="12">
    <location>
        <begin position="32"/>
        <end position="54"/>
    </location>
</feature>
<dbReference type="PANTHER" id="PTHR34220">
    <property type="entry name" value="SENSOR HISTIDINE KINASE YPDA"/>
    <property type="match status" value="1"/>
</dbReference>
<keyword evidence="17" id="KW-1185">Reference proteome</keyword>
<evidence type="ECO:0000256" key="1">
    <source>
        <dbReference type="ARBA" id="ARBA00004651"/>
    </source>
</evidence>
<accession>A0A1E3UJ83</accession>
<evidence type="ECO:0000256" key="4">
    <source>
        <dbReference type="ARBA" id="ARBA00022679"/>
    </source>
</evidence>
<dbReference type="PANTHER" id="PTHR34220:SF11">
    <property type="entry name" value="SENSOR PROTEIN KINASE HPTS"/>
    <property type="match status" value="1"/>
</dbReference>
<evidence type="ECO:0000313" key="16">
    <source>
        <dbReference type="Proteomes" id="UP000094271"/>
    </source>
</evidence>
<evidence type="ECO:0000256" key="9">
    <source>
        <dbReference type="ARBA" id="ARBA00022989"/>
    </source>
</evidence>
<keyword evidence="8" id="KW-0067">ATP-binding</keyword>
<keyword evidence="3" id="KW-0597">Phosphoprotein</keyword>
<evidence type="ECO:0000256" key="10">
    <source>
        <dbReference type="ARBA" id="ARBA00023012"/>
    </source>
</evidence>
<feature type="domain" description="HAMP" evidence="13">
    <location>
        <begin position="326"/>
        <end position="378"/>
    </location>
</feature>
<dbReference type="Pfam" id="PF06580">
    <property type="entry name" value="His_kinase"/>
    <property type="match status" value="1"/>
</dbReference>
<dbReference type="EMBL" id="MEHA01000006">
    <property type="protein sequence ID" value="ODR52408.1"/>
    <property type="molecule type" value="Genomic_DNA"/>
</dbReference>
<keyword evidence="6" id="KW-0547">Nucleotide-binding</keyword>
<dbReference type="Gene3D" id="6.10.340.10">
    <property type="match status" value="1"/>
</dbReference>
<dbReference type="InterPro" id="IPR050640">
    <property type="entry name" value="Bact_2-comp_sensor_kinase"/>
</dbReference>
<evidence type="ECO:0000256" key="2">
    <source>
        <dbReference type="ARBA" id="ARBA00022475"/>
    </source>
</evidence>
<dbReference type="GO" id="GO:0000155">
    <property type="term" value="F:phosphorelay sensor kinase activity"/>
    <property type="evidence" value="ECO:0007669"/>
    <property type="project" value="InterPro"/>
</dbReference>
<dbReference type="SUPFAM" id="SSF55874">
    <property type="entry name" value="ATPase domain of HSP90 chaperone/DNA topoisomerase II/histidine kinase"/>
    <property type="match status" value="1"/>
</dbReference>
<evidence type="ECO:0000259" key="13">
    <source>
        <dbReference type="PROSITE" id="PS50885"/>
    </source>
</evidence>
<keyword evidence="4" id="KW-0808">Transferase</keyword>
<keyword evidence="9 12" id="KW-1133">Transmembrane helix</keyword>
<comment type="caution">
    <text evidence="14">The sequence shown here is derived from an EMBL/GenBank/DDBJ whole genome shotgun (WGS) entry which is preliminary data.</text>
</comment>
<dbReference type="SUPFAM" id="SSF158472">
    <property type="entry name" value="HAMP domain-like"/>
    <property type="match status" value="1"/>
</dbReference>
<name>A0A1E3UJ83_9FIRM</name>
<dbReference type="Proteomes" id="UP000094271">
    <property type="component" value="Unassembled WGS sequence"/>
</dbReference>
<evidence type="ECO:0000256" key="7">
    <source>
        <dbReference type="ARBA" id="ARBA00022777"/>
    </source>
</evidence>